<name>V3ZHP0_LOTGI</name>
<dbReference type="CTD" id="20233344"/>
<keyword evidence="1" id="KW-0472">Membrane</keyword>
<dbReference type="RefSeq" id="XP_009065514.1">
    <property type="nucleotide sequence ID" value="XM_009067266.1"/>
</dbReference>
<feature type="transmembrane region" description="Helical" evidence="1">
    <location>
        <begin position="20"/>
        <end position="41"/>
    </location>
</feature>
<keyword evidence="1" id="KW-1133">Transmembrane helix</keyword>
<evidence type="ECO:0000313" key="2">
    <source>
        <dbReference type="EMBL" id="ESO83727.1"/>
    </source>
</evidence>
<dbReference type="GeneID" id="20233344"/>
<evidence type="ECO:0000313" key="3">
    <source>
        <dbReference type="Proteomes" id="UP000030746"/>
    </source>
</evidence>
<dbReference type="EMBL" id="KB203598">
    <property type="protein sequence ID" value="ESO83727.1"/>
    <property type="molecule type" value="Genomic_DNA"/>
</dbReference>
<dbReference type="HOGENOM" id="CLU_2910780_0_0_1"/>
<keyword evidence="1" id="KW-0812">Transmembrane</keyword>
<proteinExistence type="predicted"/>
<accession>V3ZHP0</accession>
<evidence type="ECO:0000256" key="1">
    <source>
        <dbReference type="SAM" id="Phobius"/>
    </source>
</evidence>
<feature type="non-terminal residue" evidence="2">
    <location>
        <position position="1"/>
    </location>
</feature>
<reference evidence="2 3" key="1">
    <citation type="journal article" date="2013" name="Nature">
        <title>Insights into bilaterian evolution from three spiralian genomes.</title>
        <authorList>
            <person name="Simakov O."/>
            <person name="Marletaz F."/>
            <person name="Cho S.J."/>
            <person name="Edsinger-Gonzales E."/>
            <person name="Havlak P."/>
            <person name="Hellsten U."/>
            <person name="Kuo D.H."/>
            <person name="Larsson T."/>
            <person name="Lv J."/>
            <person name="Arendt D."/>
            <person name="Savage R."/>
            <person name="Osoegawa K."/>
            <person name="de Jong P."/>
            <person name="Grimwood J."/>
            <person name="Chapman J.A."/>
            <person name="Shapiro H."/>
            <person name="Aerts A."/>
            <person name="Otillar R.P."/>
            <person name="Terry A.Y."/>
            <person name="Boore J.L."/>
            <person name="Grigoriev I.V."/>
            <person name="Lindberg D.R."/>
            <person name="Seaver E.C."/>
            <person name="Weisblat D.A."/>
            <person name="Putnam N.H."/>
            <person name="Rokhsar D.S."/>
        </authorList>
    </citation>
    <scope>NUCLEOTIDE SEQUENCE [LARGE SCALE GENOMIC DNA]</scope>
</reference>
<sequence length="62" mass="7479">LHTVICNYTLLYVATHCYMWLHTVICGYILLYVATYCYTWLHILRYVMDLTVCCYVWCCVIK</sequence>
<dbReference type="AlphaFoldDB" id="V3ZHP0"/>
<protein>
    <submittedName>
        <fullName evidence="2">Uncharacterized protein</fullName>
    </submittedName>
</protein>
<gene>
    <name evidence="2" type="ORF">LOTGIDRAFT_132766</name>
</gene>
<keyword evidence="3" id="KW-1185">Reference proteome</keyword>
<dbReference type="Proteomes" id="UP000030746">
    <property type="component" value="Unassembled WGS sequence"/>
</dbReference>
<dbReference type="KEGG" id="lgi:LOTGIDRAFT_132766"/>
<organism evidence="2 3">
    <name type="scientific">Lottia gigantea</name>
    <name type="common">Giant owl limpet</name>
    <dbReference type="NCBI Taxonomy" id="225164"/>
    <lineage>
        <taxon>Eukaryota</taxon>
        <taxon>Metazoa</taxon>
        <taxon>Spiralia</taxon>
        <taxon>Lophotrochozoa</taxon>
        <taxon>Mollusca</taxon>
        <taxon>Gastropoda</taxon>
        <taxon>Patellogastropoda</taxon>
        <taxon>Lottioidea</taxon>
        <taxon>Lottiidae</taxon>
        <taxon>Lottia</taxon>
    </lineage>
</organism>